<feature type="compositionally biased region" description="Low complexity" evidence="1">
    <location>
        <begin position="84"/>
        <end position="94"/>
    </location>
</feature>
<evidence type="ECO:0000256" key="1">
    <source>
        <dbReference type="SAM" id="MobiDB-lite"/>
    </source>
</evidence>
<accession>A0A2T3AWC4</accession>
<evidence type="ECO:0000313" key="3">
    <source>
        <dbReference type="Proteomes" id="UP000241818"/>
    </source>
</evidence>
<proteinExistence type="predicted"/>
<dbReference type="Proteomes" id="UP000241818">
    <property type="component" value="Unassembled WGS sequence"/>
</dbReference>
<protein>
    <submittedName>
        <fullName evidence="2">Uncharacterized protein</fullName>
    </submittedName>
</protein>
<organism evidence="2 3">
    <name type="scientific">Amorphotheca resinae ATCC 22711</name>
    <dbReference type="NCBI Taxonomy" id="857342"/>
    <lineage>
        <taxon>Eukaryota</taxon>
        <taxon>Fungi</taxon>
        <taxon>Dikarya</taxon>
        <taxon>Ascomycota</taxon>
        <taxon>Pezizomycotina</taxon>
        <taxon>Leotiomycetes</taxon>
        <taxon>Helotiales</taxon>
        <taxon>Amorphothecaceae</taxon>
        <taxon>Amorphotheca</taxon>
    </lineage>
</organism>
<dbReference type="GeneID" id="36575729"/>
<dbReference type="RefSeq" id="XP_024718959.1">
    <property type="nucleotide sequence ID" value="XM_024867648.1"/>
</dbReference>
<dbReference type="AlphaFoldDB" id="A0A2T3AWC4"/>
<reference evidence="2 3" key="1">
    <citation type="journal article" date="2018" name="New Phytol.">
        <title>Comparative genomics and transcriptomics depict ericoid mycorrhizal fungi as versatile saprotrophs and plant mutualists.</title>
        <authorList>
            <person name="Martino E."/>
            <person name="Morin E."/>
            <person name="Grelet G.A."/>
            <person name="Kuo A."/>
            <person name="Kohler A."/>
            <person name="Daghino S."/>
            <person name="Barry K.W."/>
            <person name="Cichocki N."/>
            <person name="Clum A."/>
            <person name="Dockter R.B."/>
            <person name="Hainaut M."/>
            <person name="Kuo R.C."/>
            <person name="LaButti K."/>
            <person name="Lindahl B.D."/>
            <person name="Lindquist E.A."/>
            <person name="Lipzen A."/>
            <person name="Khouja H.R."/>
            <person name="Magnuson J."/>
            <person name="Murat C."/>
            <person name="Ohm R.A."/>
            <person name="Singer S.W."/>
            <person name="Spatafora J.W."/>
            <person name="Wang M."/>
            <person name="Veneault-Fourrey C."/>
            <person name="Henrissat B."/>
            <person name="Grigoriev I.V."/>
            <person name="Martin F.M."/>
            <person name="Perotto S."/>
        </authorList>
    </citation>
    <scope>NUCLEOTIDE SEQUENCE [LARGE SCALE GENOMIC DNA]</scope>
    <source>
        <strain evidence="2 3">ATCC 22711</strain>
    </source>
</reference>
<dbReference type="InParanoid" id="A0A2T3AWC4"/>
<name>A0A2T3AWC4_AMORE</name>
<keyword evidence="3" id="KW-1185">Reference proteome</keyword>
<evidence type="ECO:0000313" key="2">
    <source>
        <dbReference type="EMBL" id="PSS12968.1"/>
    </source>
</evidence>
<feature type="region of interest" description="Disordered" evidence="1">
    <location>
        <begin position="84"/>
        <end position="107"/>
    </location>
</feature>
<gene>
    <name evidence="2" type="ORF">M430DRAFT_43791</name>
</gene>
<dbReference type="EMBL" id="KZ679014">
    <property type="protein sequence ID" value="PSS12968.1"/>
    <property type="molecule type" value="Genomic_DNA"/>
</dbReference>
<sequence>MCIYGTSTYLSRGSGALVSTAGYRVGKLGMHERTQRRRSDDSQAADSLTLMVTSGSDTLIMCDLRALFDSRFARVTYVLQDKWSSSGQSGSWNQRGEPGRGKGVLDLQEPPTAREEIGKMSNCQSIHTVHTHTDPHSLQDIYTCGNVASSAQGLITSAHRADEAMSSERFRPQATKSLRLRLAAADAMAGLQRVGNFCSTDVVGHVSHRLTRGHTRDQHPNSVTVDSGVETEAYGTGKGDGQAWTLEASIV</sequence>